<protein>
    <recommendedName>
        <fullName evidence="2">ubiquitinyl hydrolase 1</fullName>
        <ecNumber evidence="2">3.4.19.12</ecNumber>
    </recommendedName>
</protein>
<keyword evidence="10" id="KW-1185">Reference proteome</keyword>
<gene>
    <name evidence="9" type="ORF">TM35_000172380</name>
</gene>
<dbReference type="Gene3D" id="3.90.70.10">
    <property type="entry name" value="Cysteine proteinases"/>
    <property type="match status" value="1"/>
</dbReference>
<dbReference type="STRING" id="67003.A0A1X0NUI1"/>
<name>A0A1X0NUI1_9TRYP</name>
<dbReference type="OrthoDB" id="429671at2759"/>
<evidence type="ECO:0000256" key="7">
    <source>
        <dbReference type="SAM" id="MobiDB-lite"/>
    </source>
</evidence>
<evidence type="ECO:0000256" key="4">
    <source>
        <dbReference type="ARBA" id="ARBA00022786"/>
    </source>
</evidence>
<dbReference type="EC" id="3.4.19.12" evidence="2"/>
<dbReference type="Proteomes" id="UP000192257">
    <property type="component" value="Unassembled WGS sequence"/>
</dbReference>
<keyword evidence="4" id="KW-0833">Ubl conjugation pathway</keyword>
<dbReference type="InterPro" id="IPR018200">
    <property type="entry name" value="USP_CS"/>
</dbReference>
<dbReference type="InterPro" id="IPR038765">
    <property type="entry name" value="Papain-like_cys_pep_sf"/>
</dbReference>
<dbReference type="InterPro" id="IPR050164">
    <property type="entry name" value="Peptidase_C19"/>
</dbReference>
<dbReference type="InterPro" id="IPR001394">
    <property type="entry name" value="Peptidase_C19_UCH"/>
</dbReference>
<accession>A0A1X0NUI1</accession>
<evidence type="ECO:0000313" key="10">
    <source>
        <dbReference type="Proteomes" id="UP000192257"/>
    </source>
</evidence>
<dbReference type="PROSITE" id="PS50235">
    <property type="entry name" value="USP_3"/>
    <property type="match status" value="1"/>
</dbReference>
<reference evidence="9 10" key="1">
    <citation type="submission" date="2017-03" db="EMBL/GenBank/DDBJ databases">
        <title>An alternative strategy for trypanosome survival in the mammalian bloodstream revealed through genome and transcriptome analysis of the ubiquitous bovine parasite Trypanosoma (Megatrypanum) theileri.</title>
        <authorList>
            <person name="Kelly S."/>
            <person name="Ivens A."/>
            <person name="Mott A."/>
            <person name="O'Neill E."/>
            <person name="Emms D."/>
            <person name="Macleod O."/>
            <person name="Voorheis P."/>
            <person name="Matthews J."/>
            <person name="Matthews K."/>
            <person name="Carrington M."/>
        </authorList>
    </citation>
    <scope>NUCLEOTIDE SEQUENCE [LARGE SCALE GENOMIC DNA]</scope>
    <source>
        <strain evidence="9">Edinburgh</strain>
    </source>
</reference>
<dbReference type="AlphaFoldDB" id="A0A1X0NUI1"/>
<comment type="catalytic activity">
    <reaction evidence="1">
        <text>Thiol-dependent hydrolysis of ester, thioester, amide, peptide and isopeptide bonds formed by the C-terminal Gly of ubiquitin (a 76-residue protein attached to proteins as an intracellular targeting signal).</text>
        <dbReference type="EC" id="3.4.19.12"/>
    </reaction>
</comment>
<dbReference type="PANTHER" id="PTHR24006:SF687">
    <property type="entry name" value="UBIQUITIN CARBOXYL-TERMINAL HYDROLASE 10"/>
    <property type="match status" value="1"/>
</dbReference>
<evidence type="ECO:0000256" key="2">
    <source>
        <dbReference type="ARBA" id="ARBA00012759"/>
    </source>
</evidence>
<keyword evidence="3" id="KW-0645">Protease</keyword>
<organism evidence="9 10">
    <name type="scientific">Trypanosoma theileri</name>
    <dbReference type="NCBI Taxonomy" id="67003"/>
    <lineage>
        <taxon>Eukaryota</taxon>
        <taxon>Discoba</taxon>
        <taxon>Euglenozoa</taxon>
        <taxon>Kinetoplastea</taxon>
        <taxon>Metakinetoplastina</taxon>
        <taxon>Trypanosomatida</taxon>
        <taxon>Trypanosomatidae</taxon>
        <taxon>Trypanosoma</taxon>
    </lineage>
</organism>
<evidence type="ECO:0000313" key="9">
    <source>
        <dbReference type="EMBL" id="ORC88366.1"/>
    </source>
</evidence>
<dbReference type="RefSeq" id="XP_028882432.1">
    <property type="nucleotide sequence ID" value="XM_029026317.1"/>
</dbReference>
<evidence type="ECO:0000259" key="8">
    <source>
        <dbReference type="PROSITE" id="PS50235"/>
    </source>
</evidence>
<dbReference type="PROSITE" id="PS00973">
    <property type="entry name" value="USP_2"/>
    <property type="match status" value="1"/>
</dbReference>
<dbReference type="GO" id="GO:0006508">
    <property type="term" value="P:proteolysis"/>
    <property type="evidence" value="ECO:0007669"/>
    <property type="project" value="UniProtKB-KW"/>
</dbReference>
<dbReference type="GeneID" id="39986097"/>
<dbReference type="GO" id="GO:0004843">
    <property type="term" value="F:cysteine-type deubiquitinase activity"/>
    <property type="evidence" value="ECO:0007669"/>
    <property type="project" value="UniProtKB-EC"/>
</dbReference>
<keyword evidence="6" id="KW-0788">Thiol protease</keyword>
<feature type="region of interest" description="Disordered" evidence="7">
    <location>
        <begin position="1"/>
        <end position="36"/>
    </location>
</feature>
<sequence>MASTTVSGPPGSMAATPKTRKKGRGGGNNSTQKGSVKSTDIRNVAVVGLNLEDVYISLVTTSTSSSSSQKIRHGPFVTVFSHPPPARGVINNSNFCFINAILQALVFTPPFAQLAVSAISVSEMCPLLSTLGKWFLSYWTKPAMQSIAPPRLSVMTNTPTTSSSSSTHLGVRRMDGTMQEDAPEFLHRILETIRSELCGLEQHCRDSGLCETDKYSLCTDSVDTKGWTFVKGKEKLSVREHSEEGRSILFDSLFGGTLESHLKGKSKTKNFASVVVESFFVLQIDVCFGADCSLEVALERTLQTERVHDDAREKDLLKTLKLRQLPNVLFLQLRRWAVTAEGEYVKLDNIVRFSKTLVLPKSTCSDATLSNSLRTYDLVSFIAHRGRATERGHYVTYLTNAATPGVRTEGGNDLLTLCNDAKITTVTMREALETEAVYFLVYMRRR</sequence>
<dbReference type="GO" id="GO:0016579">
    <property type="term" value="P:protein deubiquitination"/>
    <property type="evidence" value="ECO:0007669"/>
    <property type="project" value="InterPro"/>
</dbReference>
<keyword evidence="5 9" id="KW-0378">Hydrolase</keyword>
<evidence type="ECO:0000256" key="3">
    <source>
        <dbReference type="ARBA" id="ARBA00022670"/>
    </source>
</evidence>
<dbReference type="Pfam" id="PF00443">
    <property type="entry name" value="UCH"/>
    <property type="match status" value="1"/>
</dbReference>
<dbReference type="VEuPathDB" id="TriTrypDB:TM35_000172380"/>
<dbReference type="GO" id="GO:0005829">
    <property type="term" value="C:cytosol"/>
    <property type="evidence" value="ECO:0007669"/>
    <property type="project" value="TreeGrafter"/>
</dbReference>
<feature type="domain" description="USP" evidence="8">
    <location>
        <begin position="87"/>
        <end position="445"/>
    </location>
</feature>
<dbReference type="GO" id="GO:0005634">
    <property type="term" value="C:nucleus"/>
    <property type="evidence" value="ECO:0007669"/>
    <property type="project" value="TreeGrafter"/>
</dbReference>
<evidence type="ECO:0000256" key="5">
    <source>
        <dbReference type="ARBA" id="ARBA00022801"/>
    </source>
</evidence>
<dbReference type="CDD" id="cd02257">
    <property type="entry name" value="Peptidase_C19"/>
    <property type="match status" value="1"/>
</dbReference>
<dbReference type="SUPFAM" id="SSF54001">
    <property type="entry name" value="Cysteine proteinases"/>
    <property type="match status" value="1"/>
</dbReference>
<evidence type="ECO:0000256" key="6">
    <source>
        <dbReference type="ARBA" id="ARBA00022807"/>
    </source>
</evidence>
<dbReference type="EMBL" id="NBCO01000017">
    <property type="protein sequence ID" value="ORC88366.1"/>
    <property type="molecule type" value="Genomic_DNA"/>
</dbReference>
<comment type="caution">
    <text evidence="9">The sequence shown here is derived from an EMBL/GenBank/DDBJ whole genome shotgun (WGS) entry which is preliminary data.</text>
</comment>
<dbReference type="InterPro" id="IPR028889">
    <property type="entry name" value="USP"/>
</dbReference>
<dbReference type="PANTHER" id="PTHR24006">
    <property type="entry name" value="UBIQUITIN CARBOXYL-TERMINAL HYDROLASE"/>
    <property type="match status" value="1"/>
</dbReference>
<proteinExistence type="predicted"/>
<evidence type="ECO:0000256" key="1">
    <source>
        <dbReference type="ARBA" id="ARBA00000707"/>
    </source>
</evidence>